<accession>A0A939DZC2</accession>
<sequence length="194" mass="21272">MATITTERATIERWGDVQHALSGGGDGRSCQCIWPVVRNKDWQSTSVDERRDLLHDEIATRQTPGLVAYVDGEAAGWIRVGPRTTQLRILNTRSIVSATIEPLDDDSVWAVTCFVVRREHRGTGLNAILLDAAIDHARQGGARLVEAYPVDNTHGTHRANDMFHGALTTFLAAGFTHDATLTGGRVLVTRPLHD</sequence>
<dbReference type="InterPro" id="IPR016181">
    <property type="entry name" value="Acyl_CoA_acyltransferase"/>
</dbReference>
<dbReference type="AlphaFoldDB" id="A0A939DZC2"/>
<dbReference type="EMBL" id="JAEMWU010000005">
    <property type="protein sequence ID" value="MBN8207094.1"/>
    <property type="molecule type" value="Genomic_DNA"/>
</dbReference>
<evidence type="ECO:0000313" key="2">
    <source>
        <dbReference type="EMBL" id="MBN8207094.1"/>
    </source>
</evidence>
<feature type="domain" description="N-acetyltransferase" evidence="1">
    <location>
        <begin position="37"/>
        <end position="193"/>
    </location>
</feature>
<organism evidence="2 3">
    <name type="scientific">Microbacterium esteraromaticum</name>
    <dbReference type="NCBI Taxonomy" id="57043"/>
    <lineage>
        <taxon>Bacteria</taxon>
        <taxon>Bacillati</taxon>
        <taxon>Actinomycetota</taxon>
        <taxon>Actinomycetes</taxon>
        <taxon>Micrococcales</taxon>
        <taxon>Microbacteriaceae</taxon>
        <taxon>Microbacterium</taxon>
    </lineage>
</organism>
<evidence type="ECO:0000313" key="3">
    <source>
        <dbReference type="Proteomes" id="UP000664385"/>
    </source>
</evidence>
<reference evidence="2" key="1">
    <citation type="submission" date="2020-12" db="EMBL/GenBank/DDBJ databases">
        <title>PHA producing bacteria isolated from mangrove.</title>
        <authorList>
            <person name="Zheng W."/>
            <person name="Yu S."/>
            <person name="Huang Y."/>
        </authorList>
    </citation>
    <scope>NUCLEOTIDE SEQUENCE</scope>
    <source>
        <strain evidence="2">GN8-5</strain>
    </source>
</reference>
<comment type="caution">
    <text evidence="2">The sequence shown here is derived from an EMBL/GenBank/DDBJ whole genome shotgun (WGS) entry which is preliminary data.</text>
</comment>
<dbReference type="PROSITE" id="PS51186">
    <property type="entry name" value="GNAT"/>
    <property type="match status" value="1"/>
</dbReference>
<dbReference type="Pfam" id="PF00583">
    <property type="entry name" value="Acetyltransf_1"/>
    <property type="match status" value="1"/>
</dbReference>
<evidence type="ECO:0000259" key="1">
    <source>
        <dbReference type="PROSITE" id="PS51186"/>
    </source>
</evidence>
<dbReference type="InterPro" id="IPR000182">
    <property type="entry name" value="GNAT_dom"/>
</dbReference>
<gene>
    <name evidence="2" type="ORF">JF543_14165</name>
</gene>
<proteinExistence type="predicted"/>
<name>A0A939DZC2_9MICO</name>
<dbReference type="Proteomes" id="UP000664385">
    <property type="component" value="Unassembled WGS sequence"/>
</dbReference>
<dbReference type="Gene3D" id="3.40.630.30">
    <property type="match status" value="1"/>
</dbReference>
<protein>
    <submittedName>
        <fullName evidence="2">GNAT family N-acetyltransferase</fullName>
    </submittedName>
</protein>
<dbReference type="GO" id="GO:0016747">
    <property type="term" value="F:acyltransferase activity, transferring groups other than amino-acyl groups"/>
    <property type="evidence" value="ECO:0007669"/>
    <property type="project" value="InterPro"/>
</dbReference>
<dbReference type="SUPFAM" id="SSF55729">
    <property type="entry name" value="Acyl-CoA N-acyltransferases (Nat)"/>
    <property type="match status" value="1"/>
</dbReference>
<dbReference type="RefSeq" id="WP_206824920.1">
    <property type="nucleotide sequence ID" value="NZ_JAEMWU010000005.1"/>
</dbReference>
<dbReference type="CDD" id="cd04301">
    <property type="entry name" value="NAT_SF"/>
    <property type="match status" value="1"/>
</dbReference>